<dbReference type="PRINTS" id="PR00406">
    <property type="entry name" value="CYTB5RDTASE"/>
</dbReference>
<dbReference type="GO" id="GO:0022900">
    <property type="term" value="P:electron transport chain"/>
    <property type="evidence" value="ECO:0007669"/>
    <property type="project" value="TreeGrafter"/>
</dbReference>
<dbReference type="EMBL" id="QZWG01000020">
    <property type="protein sequence ID" value="RZB42547.1"/>
    <property type="molecule type" value="Genomic_DNA"/>
</dbReference>
<organism evidence="14 15">
    <name type="scientific">Glycine soja</name>
    <name type="common">Wild soybean</name>
    <dbReference type="NCBI Taxonomy" id="3848"/>
    <lineage>
        <taxon>Eukaryota</taxon>
        <taxon>Viridiplantae</taxon>
        <taxon>Streptophyta</taxon>
        <taxon>Embryophyta</taxon>
        <taxon>Tracheophyta</taxon>
        <taxon>Spermatophyta</taxon>
        <taxon>Magnoliopsida</taxon>
        <taxon>eudicotyledons</taxon>
        <taxon>Gunneridae</taxon>
        <taxon>Pentapetalae</taxon>
        <taxon>rosids</taxon>
        <taxon>fabids</taxon>
        <taxon>Fabales</taxon>
        <taxon>Fabaceae</taxon>
        <taxon>Papilionoideae</taxon>
        <taxon>50 kb inversion clade</taxon>
        <taxon>NPAAA clade</taxon>
        <taxon>indigoferoid/millettioid clade</taxon>
        <taxon>Phaseoleae</taxon>
        <taxon>Glycine</taxon>
        <taxon>Glycine subgen. Soja</taxon>
    </lineage>
</organism>
<evidence type="ECO:0000256" key="12">
    <source>
        <dbReference type="SAM" id="Phobius"/>
    </source>
</evidence>
<protein>
    <recommendedName>
        <fullName evidence="4">cytochrome-b5 reductase</fullName>
        <ecNumber evidence="4">1.6.2.2</ecNumber>
    </recommendedName>
</protein>
<evidence type="ECO:0000256" key="10">
    <source>
        <dbReference type="PIRSR" id="PIRSR601834-1"/>
    </source>
</evidence>
<evidence type="ECO:0000256" key="8">
    <source>
        <dbReference type="ARBA" id="ARBA00023027"/>
    </source>
</evidence>
<comment type="cofactor">
    <cofactor evidence="1 10">
        <name>FAD</name>
        <dbReference type="ChEBI" id="CHEBI:57692"/>
    </cofactor>
</comment>
<evidence type="ECO:0000259" key="13">
    <source>
        <dbReference type="PROSITE" id="PS51384"/>
    </source>
</evidence>
<comment type="similarity">
    <text evidence="3">Belongs to the flavoprotein pyridine nucleotide cytochrome reductase family.</text>
</comment>
<feature type="binding site" evidence="10">
    <location>
        <position position="96"/>
    </location>
    <ligand>
        <name>FAD</name>
        <dbReference type="ChEBI" id="CHEBI:57692"/>
    </ligand>
</feature>
<dbReference type="Proteomes" id="UP000289340">
    <property type="component" value="Chromosome 20"/>
</dbReference>
<accession>A0A445F161</accession>
<dbReference type="Pfam" id="PF00970">
    <property type="entry name" value="FAD_binding_6"/>
    <property type="match status" value="1"/>
</dbReference>
<keyword evidence="12" id="KW-0472">Membrane</keyword>
<keyword evidence="12" id="KW-0812">Transmembrane</keyword>
<keyword evidence="5 10" id="KW-0285">Flavoprotein</keyword>
<feature type="binding site" evidence="10">
    <location>
        <position position="114"/>
    </location>
    <ligand>
        <name>FAD</name>
        <dbReference type="ChEBI" id="CHEBI:57692"/>
    </ligand>
</feature>
<dbReference type="InterPro" id="IPR001834">
    <property type="entry name" value="CBR-like"/>
</dbReference>
<dbReference type="GO" id="GO:0090524">
    <property type="term" value="F:cytochrome-b5 reductase activity, acting on NADH"/>
    <property type="evidence" value="ECO:0007669"/>
    <property type="project" value="UniProtKB-EC"/>
</dbReference>
<comment type="subcellular location">
    <subcellularLocation>
        <location evidence="2">Mitochondrion</location>
    </subcellularLocation>
</comment>
<feature type="binding site" evidence="10">
    <location>
        <position position="121"/>
    </location>
    <ligand>
        <name>FAD</name>
        <dbReference type="ChEBI" id="CHEBI:57692"/>
    </ligand>
</feature>
<evidence type="ECO:0000256" key="6">
    <source>
        <dbReference type="ARBA" id="ARBA00022827"/>
    </source>
</evidence>
<evidence type="ECO:0000313" key="14">
    <source>
        <dbReference type="EMBL" id="RZB42547.1"/>
    </source>
</evidence>
<dbReference type="GO" id="GO:0005739">
    <property type="term" value="C:mitochondrion"/>
    <property type="evidence" value="ECO:0007669"/>
    <property type="project" value="UniProtKB-SubCell"/>
</dbReference>
<keyword evidence="15" id="KW-1185">Reference proteome</keyword>
<evidence type="ECO:0000256" key="3">
    <source>
        <dbReference type="ARBA" id="ARBA00006105"/>
    </source>
</evidence>
<dbReference type="PANTHER" id="PTHR19370">
    <property type="entry name" value="NADH-CYTOCHROME B5 REDUCTASE"/>
    <property type="match status" value="1"/>
</dbReference>
<dbReference type="InterPro" id="IPR017938">
    <property type="entry name" value="Riboflavin_synthase-like_b-brl"/>
</dbReference>
<sequence>MEFSQSHRVEMISMAVALVAIVGGTAYYYYVTKKPKGCLDPENFKEFKLVKRTQLSHNVATFRFDLPTPKSVLGLPIGQHISCRGKDSLGEEVVKPYTPTTLDTDVGYFELVVKMYPQGRMSHHFREMREGDYMAVKGPKGSLLTHNFTHHSGDENLQPLKPQLIQSLAFFCLPPASIIFFHCWYNNNVLIPFPVGIYELVSEQQVPGDKFMVSTRSMEARMEALERGFEGLLAMRETIEKSVEQLRKVQAAMQEIRTRQEEGSSEHSHTIPQGDVWRGKVAGGYGSNGRESADLVSMVGVFCAPSKLGGFSDNGY</sequence>
<feature type="binding site" evidence="10">
    <location>
        <position position="97"/>
    </location>
    <ligand>
        <name>FAD</name>
        <dbReference type="ChEBI" id="CHEBI:57692"/>
    </ligand>
</feature>
<feature type="transmembrane region" description="Helical" evidence="12">
    <location>
        <begin position="12"/>
        <end position="30"/>
    </location>
</feature>
<keyword evidence="12" id="KW-1133">Transmembrane helix</keyword>
<dbReference type="PROSITE" id="PS51384">
    <property type="entry name" value="FAD_FR"/>
    <property type="match status" value="1"/>
</dbReference>
<proteinExistence type="inferred from homology"/>
<evidence type="ECO:0000256" key="9">
    <source>
        <dbReference type="ARBA" id="ARBA00023128"/>
    </source>
</evidence>
<dbReference type="AlphaFoldDB" id="A0A445F161"/>
<keyword evidence="6 10" id="KW-0274">FAD</keyword>
<dbReference type="Gene3D" id="2.40.30.10">
    <property type="entry name" value="Translation factors"/>
    <property type="match status" value="1"/>
</dbReference>
<feature type="compositionally biased region" description="Basic and acidic residues" evidence="11">
    <location>
        <begin position="258"/>
        <end position="269"/>
    </location>
</feature>
<feature type="domain" description="FAD-binding FR-type" evidence="13">
    <location>
        <begin position="42"/>
        <end position="146"/>
    </location>
</feature>
<evidence type="ECO:0000256" key="5">
    <source>
        <dbReference type="ARBA" id="ARBA00022630"/>
    </source>
</evidence>
<feature type="region of interest" description="Disordered" evidence="11">
    <location>
        <begin position="258"/>
        <end position="277"/>
    </location>
</feature>
<evidence type="ECO:0000313" key="15">
    <source>
        <dbReference type="Proteomes" id="UP000289340"/>
    </source>
</evidence>
<dbReference type="EC" id="1.6.2.2" evidence="4"/>
<dbReference type="CDD" id="cd06183">
    <property type="entry name" value="cyt_b5_reduct_like"/>
    <property type="match status" value="1"/>
</dbReference>
<gene>
    <name evidence="14" type="ORF">D0Y65_053216</name>
</gene>
<evidence type="ECO:0000256" key="2">
    <source>
        <dbReference type="ARBA" id="ARBA00004173"/>
    </source>
</evidence>
<keyword evidence="9" id="KW-0496">Mitochondrion</keyword>
<dbReference type="PANTHER" id="PTHR19370:SF204">
    <property type="entry name" value="NADH-CYTOCHROME B5 REDUCTASE"/>
    <property type="match status" value="1"/>
</dbReference>
<reference evidence="14 15" key="1">
    <citation type="submission" date="2018-09" db="EMBL/GenBank/DDBJ databases">
        <title>A high-quality reference genome of wild soybean provides a powerful tool to mine soybean genomes.</title>
        <authorList>
            <person name="Xie M."/>
            <person name="Chung C.Y.L."/>
            <person name="Li M.-W."/>
            <person name="Wong F.-L."/>
            <person name="Chan T.-F."/>
            <person name="Lam H.-M."/>
        </authorList>
    </citation>
    <scope>NUCLEOTIDE SEQUENCE [LARGE SCALE GENOMIC DNA]</scope>
    <source>
        <strain evidence="15">cv. W05</strain>
        <tissue evidence="14">Hypocotyl of etiolated seedlings</tissue>
    </source>
</reference>
<evidence type="ECO:0000256" key="1">
    <source>
        <dbReference type="ARBA" id="ARBA00001974"/>
    </source>
</evidence>
<feature type="binding site" evidence="10">
    <location>
        <position position="122"/>
    </location>
    <ligand>
        <name>FAD</name>
        <dbReference type="ChEBI" id="CHEBI:57692"/>
    </ligand>
</feature>
<dbReference type="InterPro" id="IPR008333">
    <property type="entry name" value="Cbr1-like_FAD-bd_dom"/>
</dbReference>
<keyword evidence="7" id="KW-0560">Oxidoreductase</keyword>
<evidence type="ECO:0000256" key="7">
    <source>
        <dbReference type="ARBA" id="ARBA00023002"/>
    </source>
</evidence>
<name>A0A445F161_GLYSO</name>
<feature type="binding site" evidence="10">
    <location>
        <position position="112"/>
    </location>
    <ligand>
        <name>FAD</name>
        <dbReference type="ChEBI" id="CHEBI:57692"/>
    </ligand>
</feature>
<evidence type="ECO:0000256" key="11">
    <source>
        <dbReference type="SAM" id="MobiDB-lite"/>
    </source>
</evidence>
<dbReference type="InterPro" id="IPR017927">
    <property type="entry name" value="FAD-bd_FR_type"/>
</dbReference>
<dbReference type="SUPFAM" id="SSF63380">
    <property type="entry name" value="Riboflavin synthase domain-like"/>
    <property type="match status" value="1"/>
</dbReference>
<keyword evidence="8" id="KW-0520">NAD</keyword>
<dbReference type="FunFam" id="2.40.30.10:FF:000032">
    <property type="entry name" value="NADH-cytochrome b5 reductase"/>
    <property type="match status" value="1"/>
</dbReference>
<comment type="caution">
    <text evidence="14">The sequence shown here is derived from an EMBL/GenBank/DDBJ whole genome shotgun (WGS) entry which is preliminary data.</text>
</comment>
<evidence type="ECO:0000256" key="4">
    <source>
        <dbReference type="ARBA" id="ARBA00012011"/>
    </source>
</evidence>